<keyword evidence="2 9" id="KW-0028">Amino-acid biosynthesis</keyword>
<dbReference type="GO" id="GO:0000287">
    <property type="term" value="F:magnesium ion binding"/>
    <property type="evidence" value="ECO:0007669"/>
    <property type="project" value="UniProtKB-UniRule"/>
</dbReference>
<feature type="binding site" evidence="9">
    <location>
        <begin position="86"/>
        <end position="87"/>
    </location>
    <ligand>
        <name>5-phospho-alpha-D-ribose 1-diphosphate</name>
        <dbReference type="ChEBI" id="CHEBI:58017"/>
    </ligand>
</feature>
<keyword evidence="3 9" id="KW-0328">Glycosyltransferase</keyword>
<comment type="caution">
    <text evidence="12">The sequence shown here is derived from an EMBL/GenBank/DDBJ whole genome shotgun (WGS) entry which is preliminary data.</text>
</comment>
<dbReference type="Pfam" id="PF02885">
    <property type="entry name" value="Glycos_trans_3N"/>
    <property type="match status" value="1"/>
</dbReference>
<evidence type="ECO:0000313" key="12">
    <source>
        <dbReference type="EMBL" id="PSU33268.1"/>
    </source>
</evidence>
<accession>A0A2T3IXJ9</accession>
<keyword evidence="6 9" id="KW-0057">Aromatic amino acid biosynthesis</keyword>
<keyword evidence="9" id="KW-0479">Metal-binding</keyword>
<dbReference type="InterPro" id="IPR005940">
    <property type="entry name" value="Anthranilate_Pribosyl_Tfrase"/>
</dbReference>
<feature type="binding site" evidence="9">
    <location>
        <begin position="93"/>
        <end position="96"/>
    </location>
    <ligand>
        <name>5-phospho-alpha-D-ribose 1-diphosphate</name>
        <dbReference type="ChEBI" id="CHEBI:58017"/>
    </ligand>
</feature>
<comment type="subunit">
    <text evidence="9">Homodimer.</text>
</comment>
<dbReference type="EC" id="2.4.2.18" evidence="9"/>
<comment type="caution">
    <text evidence="9">Lacks conserved residue(s) required for the propagation of feature annotation.</text>
</comment>
<dbReference type="GO" id="GO:0004048">
    <property type="term" value="F:anthranilate phosphoribosyltransferase activity"/>
    <property type="evidence" value="ECO:0007669"/>
    <property type="project" value="UniProtKB-UniRule"/>
</dbReference>
<comment type="cofactor">
    <cofactor evidence="9">
        <name>Mg(2+)</name>
        <dbReference type="ChEBI" id="CHEBI:18420"/>
    </cofactor>
    <text evidence="9">Binds 2 magnesium ions per monomer.</text>
</comment>
<comment type="similarity">
    <text evidence="8">In the C-terminal section; belongs to the anthranilate phosphoribosyltransferase family.</text>
</comment>
<proteinExistence type="inferred from homology"/>
<dbReference type="InterPro" id="IPR035902">
    <property type="entry name" value="Nuc_phospho_transferase"/>
</dbReference>
<feature type="domain" description="Glycosyl transferase family 3" evidence="10">
    <location>
        <begin position="76"/>
        <end position="325"/>
    </location>
</feature>
<organism evidence="12 13">
    <name type="scientific">Photobacterium lutimaris</name>
    <dbReference type="NCBI Taxonomy" id="388278"/>
    <lineage>
        <taxon>Bacteria</taxon>
        <taxon>Pseudomonadati</taxon>
        <taxon>Pseudomonadota</taxon>
        <taxon>Gammaproteobacteria</taxon>
        <taxon>Vibrionales</taxon>
        <taxon>Vibrionaceae</taxon>
        <taxon>Photobacterium</taxon>
    </lineage>
</organism>
<name>A0A2T3IXJ9_9GAMM</name>
<dbReference type="SUPFAM" id="SSF47648">
    <property type="entry name" value="Nucleoside phosphorylase/phosphoribosyltransferase N-terminal domain"/>
    <property type="match status" value="1"/>
</dbReference>
<keyword evidence="9" id="KW-0460">Magnesium</keyword>
<dbReference type="GO" id="GO:0005829">
    <property type="term" value="C:cytosol"/>
    <property type="evidence" value="ECO:0007669"/>
    <property type="project" value="TreeGrafter"/>
</dbReference>
<evidence type="ECO:0000256" key="8">
    <source>
        <dbReference type="ARBA" id="ARBA00061188"/>
    </source>
</evidence>
<dbReference type="PANTHER" id="PTHR43285">
    <property type="entry name" value="ANTHRANILATE PHOSPHORIBOSYLTRANSFERASE"/>
    <property type="match status" value="1"/>
</dbReference>
<comment type="pathway">
    <text evidence="1 9">Amino-acid biosynthesis; L-tryptophan biosynthesis; L-tryptophan from chorismate: step 2/5.</text>
</comment>
<feature type="binding site" evidence="9">
    <location>
        <position position="228"/>
    </location>
    <ligand>
        <name>Mg(2+)</name>
        <dbReference type="ChEBI" id="CHEBI:18420"/>
        <label>2</label>
    </ligand>
</feature>
<keyword evidence="5 9" id="KW-0822">Tryptophan biosynthesis</keyword>
<dbReference type="NCBIfam" id="TIGR01245">
    <property type="entry name" value="trpD"/>
    <property type="match status" value="1"/>
</dbReference>
<evidence type="ECO:0000256" key="6">
    <source>
        <dbReference type="ARBA" id="ARBA00023141"/>
    </source>
</evidence>
<dbReference type="SUPFAM" id="SSF52418">
    <property type="entry name" value="Nucleoside phosphorylase/phosphoribosyltransferase catalytic domain"/>
    <property type="match status" value="1"/>
</dbReference>
<feature type="binding site" evidence="9">
    <location>
        <position position="95"/>
    </location>
    <ligand>
        <name>Mg(2+)</name>
        <dbReference type="ChEBI" id="CHEBI:18420"/>
        <label>1</label>
    </ligand>
</feature>
<feature type="binding site" evidence="9">
    <location>
        <position position="227"/>
    </location>
    <ligand>
        <name>Mg(2+)</name>
        <dbReference type="ChEBI" id="CHEBI:18420"/>
        <label>2</label>
    </ligand>
</feature>
<dbReference type="RefSeq" id="WP_107349479.1">
    <property type="nucleotide sequence ID" value="NZ_PYMH01000006.1"/>
</dbReference>
<feature type="binding site" evidence="9">
    <location>
        <position position="83"/>
    </location>
    <ligand>
        <name>5-phospho-alpha-D-ribose 1-diphosphate</name>
        <dbReference type="ChEBI" id="CHEBI:58017"/>
    </ligand>
</feature>
<sequence length="336" mass="35317">MDATIYTIADKLYDQQALTQEESQTLFDAIINGEVEPVLLSAVLTALKIKGETPAEIAGAAKALLANATPFPSPEYDFADIVGTGGDGANTINISTTAAFVAAACGVKVAKHGNRGVSSKSGSSDLLDKFGINLAMKPETAREALDDLGVCFLFAPEYHGGVRHAMPVRQTLKTRTIFNVLGPLINPARPNIELMGVYDAALVRPIAETMAAMGMKRAAVVHGSGLDEVAIHGETTVAEIINGEITEYTLTPADFGLESHPLEAIKGGEPDENRAIITHILTGKGTDAQMGAVAVNVALLLRLFGHEDLKANTEKAINVMKSGKAFELVGQLAARG</sequence>
<evidence type="ECO:0000259" key="10">
    <source>
        <dbReference type="Pfam" id="PF00591"/>
    </source>
</evidence>
<feature type="binding site" evidence="9">
    <location>
        <begin position="111"/>
        <end position="119"/>
    </location>
    <ligand>
        <name>5-phospho-alpha-D-ribose 1-diphosphate</name>
        <dbReference type="ChEBI" id="CHEBI:58017"/>
    </ligand>
</feature>
<feature type="binding site" evidence="9">
    <location>
        <position position="83"/>
    </location>
    <ligand>
        <name>anthranilate</name>
        <dbReference type="ChEBI" id="CHEBI:16567"/>
        <label>1</label>
    </ligand>
</feature>
<feature type="binding site" evidence="9">
    <location>
        <position position="169"/>
    </location>
    <ligand>
        <name>anthranilate</name>
        <dbReference type="ChEBI" id="CHEBI:16567"/>
        <label>2</label>
    </ligand>
</feature>
<dbReference type="EMBL" id="PYMH01000006">
    <property type="protein sequence ID" value="PSU33268.1"/>
    <property type="molecule type" value="Genomic_DNA"/>
</dbReference>
<feature type="binding site" evidence="9">
    <location>
        <position position="114"/>
    </location>
    <ligand>
        <name>anthranilate</name>
        <dbReference type="ChEBI" id="CHEBI:16567"/>
        <label>1</label>
    </ligand>
</feature>
<dbReference type="AlphaFoldDB" id="A0A2T3IXJ9"/>
<dbReference type="OrthoDB" id="9806430at2"/>
<dbReference type="PANTHER" id="PTHR43285:SF2">
    <property type="entry name" value="ANTHRANILATE PHOSPHORIBOSYLTRANSFERASE"/>
    <property type="match status" value="1"/>
</dbReference>
<evidence type="ECO:0000313" key="13">
    <source>
        <dbReference type="Proteomes" id="UP000241222"/>
    </source>
</evidence>
<feature type="binding site" evidence="9">
    <location>
        <position position="228"/>
    </location>
    <ligand>
        <name>Mg(2+)</name>
        <dbReference type="ChEBI" id="CHEBI:18420"/>
        <label>1</label>
    </ligand>
</feature>
<protein>
    <recommendedName>
        <fullName evidence="9">Anthranilate phosphoribosyltransferase</fullName>
        <ecNumber evidence="9">2.4.2.18</ecNumber>
    </recommendedName>
</protein>
<evidence type="ECO:0000256" key="2">
    <source>
        <dbReference type="ARBA" id="ARBA00022605"/>
    </source>
</evidence>
<evidence type="ECO:0000256" key="9">
    <source>
        <dbReference type="HAMAP-Rule" id="MF_00211"/>
    </source>
</evidence>
<feature type="binding site" evidence="9">
    <location>
        <position position="123"/>
    </location>
    <ligand>
        <name>5-phospho-alpha-D-ribose 1-diphosphate</name>
        <dbReference type="ChEBI" id="CHEBI:58017"/>
    </ligand>
</feature>
<keyword evidence="4 9" id="KW-0808">Transferase</keyword>
<dbReference type="InterPro" id="IPR017459">
    <property type="entry name" value="Glycosyl_Trfase_fam3_N_dom"/>
</dbReference>
<dbReference type="Proteomes" id="UP000241222">
    <property type="component" value="Unassembled WGS sequence"/>
</dbReference>
<evidence type="ECO:0000256" key="7">
    <source>
        <dbReference type="ARBA" id="ARBA00052328"/>
    </source>
</evidence>
<evidence type="ECO:0000256" key="3">
    <source>
        <dbReference type="ARBA" id="ARBA00022676"/>
    </source>
</evidence>
<comment type="similarity">
    <text evidence="9">Belongs to the anthranilate phosphoribosyltransferase family.</text>
</comment>
<dbReference type="Gene3D" id="1.20.970.10">
    <property type="entry name" value="Transferase, Pyrimidine Nucleoside Phosphorylase, Chain C"/>
    <property type="match status" value="1"/>
</dbReference>
<dbReference type="FunFam" id="3.40.1030.10:FF:000002">
    <property type="entry name" value="Anthranilate phosphoribosyltransferase"/>
    <property type="match status" value="1"/>
</dbReference>
<dbReference type="Pfam" id="PF00591">
    <property type="entry name" value="Glycos_transf_3"/>
    <property type="match status" value="1"/>
</dbReference>
<comment type="catalytic activity">
    <reaction evidence="7 9">
        <text>N-(5-phospho-beta-D-ribosyl)anthranilate + diphosphate = 5-phospho-alpha-D-ribose 1-diphosphate + anthranilate</text>
        <dbReference type="Rhea" id="RHEA:11768"/>
        <dbReference type="ChEBI" id="CHEBI:16567"/>
        <dbReference type="ChEBI" id="CHEBI:18277"/>
        <dbReference type="ChEBI" id="CHEBI:33019"/>
        <dbReference type="ChEBI" id="CHEBI:58017"/>
        <dbReference type="EC" id="2.4.2.18"/>
    </reaction>
</comment>
<dbReference type="InterPro" id="IPR036320">
    <property type="entry name" value="Glycosyl_Trfase_fam3_N_dom_sf"/>
</dbReference>
<keyword evidence="13" id="KW-1185">Reference proteome</keyword>
<dbReference type="Gene3D" id="3.40.1030.10">
    <property type="entry name" value="Nucleoside phosphorylase/phosphoribosyltransferase catalytic domain"/>
    <property type="match status" value="1"/>
</dbReference>
<evidence type="ECO:0000256" key="1">
    <source>
        <dbReference type="ARBA" id="ARBA00004907"/>
    </source>
</evidence>
<comment type="function">
    <text evidence="9">Catalyzes the transfer of the phosphoribosyl group of 5-phosphorylribose-1-pyrophosphate (PRPP) to anthranilate to yield N-(5'-phosphoribosyl)-anthranilate (PRA).</text>
</comment>
<evidence type="ECO:0000259" key="11">
    <source>
        <dbReference type="Pfam" id="PF02885"/>
    </source>
</evidence>
<feature type="domain" description="Glycosyl transferase family 3 N-terminal" evidence="11">
    <location>
        <begin position="8"/>
        <end position="68"/>
    </location>
</feature>
<dbReference type="GO" id="GO:0000162">
    <property type="term" value="P:L-tryptophan biosynthetic process"/>
    <property type="evidence" value="ECO:0007669"/>
    <property type="project" value="UniProtKB-UniRule"/>
</dbReference>
<reference evidence="12 13" key="1">
    <citation type="submission" date="2018-03" db="EMBL/GenBank/DDBJ databases">
        <title>Whole genome sequencing of Histamine producing bacteria.</title>
        <authorList>
            <person name="Butler K."/>
        </authorList>
    </citation>
    <scope>NUCLEOTIDE SEQUENCE [LARGE SCALE GENOMIC DNA]</scope>
    <source>
        <strain evidence="12 13">JCM 13586</strain>
    </source>
</reference>
<feature type="binding site" evidence="9">
    <location>
        <position position="91"/>
    </location>
    <ligand>
        <name>5-phospho-alpha-D-ribose 1-diphosphate</name>
        <dbReference type="ChEBI" id="CHEBI:58017"/>
    </ligand>
</feature>
<dbReference type="InterPro" id="IPR000312">
    <property type="entry name" value="Glycosyl_Trfase_fam3"/>
</dbReference>
<evidence type="ECO:0000256" key="5">
    <source>
        <dbReference type="ARBA" id="ARBA00022822"/>
    </source>
</evidence>
<gene>
    <name evidence="9 12" type="primary">trpD</name>
    <name evidence="12" type="ORF">C9I99_13840</name>
</gene>
<evidence type="ECO:0000256" key="4">
    <source>
        <dbReference type="ARBA" id="ARBA00022679"/>
    </source>
</evidence>
<dbReference type="UniPathway" id="UPA00035">
    <property type="reaction ID" value="UER00041"/>
</dbReference>
<dbReference type="HAMAP" id="MF_00211">
    <property type="entry name" value="TrpD"/>
    <property type="match status" value="1"/>
</dbReference>
<dbReference type="FunFam" id="1.20.970.10:FF:000003">
    <property type="entry name" value="Anthranilate phosphoribosyltransferase"/>
    <property type="match status" value="1"/>
</dbReference>